<reference evidence="2" key="1">
    <citation type="journal article" date="2014" name="Proc. Natl. Acad. Sci. U.S.A.">
        <title>Extensive sampling of basidiomycete genomes demonstrates inadequacy of the white-rot/brown-rot paradigm for wood decay fungi.</title>
        <authorList>
            <person name="Riley R."/>
            <person name="Salamov A.A."/>
            <person name="Brown D.W."/>
            <person name="Nagy L.G."/>
            <person name="Floudas D."/>
            <person name="Held B.W."/>
            <person name="Levasseur A."/>
            <person name="Lombard V."/>
            <person name="Morin E."/>
            <person name="Otillar R."/>
            <person name="Lindquist E.A."/>
            <person name="Sun H."/>
            <person name="LaButti K.M."/>
            <person name="Schmutz J."/>
            <person name="Jabbour D."/>
            <person name="Luo H."/>
            <person name="Baker S.E."/>
            <person name="Pisabarro A.G."/>
            <person name="Walton J.D."/>
            <person name="Blanchette R.A."/>
            <person name="Henrissat B."/>
            <person name="Martin F."/>
            <person name="Cullen D."/>
            <person name="Hibbett D.S."/>
            <person name="Grigoriev I.V."/>
        </authorList>
    </citation>
    <scope>NUCLEOTIDE SEQUENCE [LARGE SCALE GENOMIC DNA]</scope>
    <source>
        <strain evidence="2">MUCL 33604</strain>
    </source>
</reference>
<dbReference type="HOGENOM" id="CLU_2097227_0_0_1"/>
<keyword evidence="2" id="KW-1185">Reference proteome</keyword>
<gene>
    <name evidence="1" type="ORF">JAAARDRAFT_47131</name>
</gene>
<sequence>MSQAGIVKNKVAPTAKLDKKAAAHRASKPRQGIKRIEVWSCQGDCEYQLMGSAPATPNPPTVPLPSKIIPESHCAQILQLRANLVAQQQVTDTLQVKLDDLTQLPATMPSFDTTIL</sequence>
<dbReference type="InParanoid" id="A0A067PVP6"/>
<accession>A0A067PVP6</accession>
<protein>
    <submittedName>
        <fullName evidence="1">Uncharacterized protein</fullName>
    </submittedName>
</protein>
<name>A0A067PVP6_9AGAM</name>
<organism evidence="1 2">
    <name type="scientific">Jaapia argillacea MUCL 33604</name>
    <dbReference type="NCBI Taxonomy" id="933084"/>
    <lineage>
        <taxon>Eukaryota</taxon>
        <taxon>Fungi</taxon>
        <taxon>Dikarya</taxon>
        <taxon>Basidiomycota</taxon>
        <taxon>Agaricomycotina</taxon>
        <taxon>Agaricomycetes</taxon>
        <taxon>Agaricomycetidae</taxon>
        <taxon>Jaapiales</taxon>
        <taxon>Jaapiaceae</taxon>
        <taxon>Jaapia</taxon>
    </lineage>
</organism>
<dbReference type="AlphaFoldDB" id="A0A067PVP6"/>
<evidence type="ECO:0000313" key="1">
    <source>
        <dbReference type="EMBL" id="KDQ58814.1"/>
    </source>
</evidence>
<proteinExistence type="predicted"/>
<evidence type="ECO:0000313" key="2">
    <source>
        <dbReference type="Proteomes" id="UP000027265"/>
    </source>
</evidence>
<dbReference type="Proteomes" id="UP000027265">
    <property type="component" value="Unassembled WGS sequence"/>
</dbReference>
<dbReference type="EMBL" id="KL197717">
    <property type="protein sequence ID" value="KDQ58814.1"/>
    <property type="molecule type" value="Genomic_DNA"/>
</dbReference>